<evidence type="ECO:0000313" key="2">
    <source>
        <dbReference type="Proteomes" id="UP001177021"/>
    </source>
</evidence>
<comment type="caution">
    <text evidence="1">The sequence shown here is derived from an EMBL/GenBank/DDBJ whole genome shotgun (WGS) entry which is preliminary data.</text>
</comment>
<name>A0ACB0IY77_TRIPR</name>
<dbReference type="EMBL" id="CASHSV030000013">
    <property type="protein sequence ID" value="CAJ2636597.1"/>
    <property type="molecule type" value="Genomic_DNA"/>
</dbReference>
<keyword evidence="2" id="KW-1185">Reference proteome</keyword>
<protein>
    <submittedName>
        <fullName evidence="1">Uncharacterized protein</fullName>
    </submittedName>
</protein>
<dbReference type="Proteomes" id="UP001177021">
    <property type="component" value="Unassembled WGS sequence"/>
</dbReference>
<reference evidence="1" key="1">
    <citation type="submission" date="2023-10" db="EMBL/GenBank/DDBJ databases">
        <authorList>
            <person name="Rodriguez Cubillos JULIANA M."/>
            <person name="De Vega J."/>
        </authorList>
    </citation>
    <scope>NUCLEOTIDE SEQUENCE</scope>
</reference>
<organism evidence="1 2">
    <name type="scientific">Trifolium pratense</name>
    <name type="common">Red clover</name>
    <dbReference type="NCBI Taxonomy" id="57577"/>
    <lineage>
        <taxon>Eukaryota</taxon>
        <taxon>Viridiplantae</taxon>
        <taxon>Streptophyta</taxon>
        <taxon>Embryophyta</taxon>
        <taxon>Tracheophyta</taxon>
        <taxon>Spermatophyta</taxon>
        <taxon>Magnoliopsida</taxon>
        <taxon>eudicotyledons</taxon>
        <taxon>Gunneridae</taxon>
        <taxon>Pentapetalae</taxon>
        <taxon>rosids</taxon>
        <taxon>fabids</taxon>
        <taxon>Fabales</taxon>
        <taxon>Fabaceae</taxon>
        <taxon>Papilionoideae</taxon>
        <taxon>50 kb inversion clade</taxon>
        <taxon>NPAAA clade</taxon>
        <taxon>Hologalegina</taxon>
        <taxon>IRL clade</taxon>
        <taxon>Trifolieae</taxon>
        <taxon>Trifolium</taxon>
    </lineage>
</organism>
<accession>A0ACB0IY77</accession>
<proteinExistence type="predicted"/>
<sequence length="929" mass="104311">MTYLTIDSVRYSYVKLVMRLNIYGPIEGVNENGSAERVNENGSVEGVNEYGPTDDLNDNGPSEGVNEIGPTGPTEGDKVGPTAEVINQKEGEQVTDKGKGMRIDDDVIDDLLNEVEYEEDSEDNALGIHFDDSEEDCLLEDNFETVVDENVVDEPVTNGKEKKGKKVRQECNVSKPTSKKGRPKKKNNNSNIYNTSVINTSVQGAQQTAKGDELFEQQDVGNIDKSKYKAFVGGLSDIEDYNSDVLDSGTDNDSENEVEDSEDEDEHDTERPSNYKLPTFKMPSSMRDYKWESGMYFACKEEFQEVIRCYAIQSQRAIKYKKNDKKRMRLICKSGCVWSAYCSYIPGQETWQLMTVKDEHKCNREPKVHLLSAKWLGKRLHKKVKENPNLKLIDIREKTQQKWNLKISKSKASKARGCKENFLIYRPIIGLDGAFLKGYYGGQILAAIGRDPNDQMLPIAIVVVEGETKETWKWFLELLTNDLGGTRVCSLITFISDQQKGLLPTMDELLPGVAHRFCVRHLYNNFKKKFPGKKLKELMWKAANATYVNAWHREMQEIKTINGEAFKHLIKIPPRHWSKSYFTPKAKCDTLVNNMYEAFNSVIVGARAKPIVTMLEEIRVYMMERWETNRQKIGRYVESILSNIKKKLERETSFSNNWMVRPAGYELFEVRHISASGDQFSVSLGTRECSCRKWMLTGLPCRHAIACMREMEIDPGQYVRTRFTDLQPPPIKRQPGRPKKKRNKEADELKKDDGDMKRAFHGIVCGNCKRPGHNKQTCQQPPPPPDASQPSTSQAPPATTQPSTSQAPSATTQLAAFASAQPPDSARQPTASASARQLAASAAASASAFARQPAASASARQPAASASARQPASTQASASAQGKTASKKKEEPTRQACNSFFNKKEEERTIQACNNPATSHNQQQTEIAF</sequence>
<gene>
    <name evidence="1" type="ORF">MILVUS5_LOCUS7069</name>
</gene>
<evidence type="ECO:0000313" key="1">
    <source>
        <dbReference type="EMBL" id="CAJ2636597.1"/>
    </source>
</evidence>